<dbReference type="InterPro" id="IPR005546">
    <property type="entry name" value="Autotransporte_beta"/>
</dbReference>
<proteinExistence type="predicted"/>
<gene>
    <name evidence="2" type="ORF">CU100_05845</name>
</gene>
<reference evidence="3" key="1">
    <citation type="submission" date="2017-11" db="EMBL/GenBank/DDBJ databases">
        <authorList>
            <person name="Kuznetsova I."/>
            <person name="Sazanova A."/>
            <person name="Chirak E."/>
            <person name="Safronova V."/>
            <person name="Willems A."/>
        </authorList>
    </citation>
    <scope>NUCLEOTIDE SEQUENCE [LARGE SCALE GENOMIC DNA]</scope>
    <source>
        <strain evidence="3">PEPV15</strain>
    </source>
</reference>
<dbReference type="Gene3D" id="2.40.128.130">
    <property type="entry name" value="Autotransporter beta-domain"/>
    <property type="match status" value="1"/>
</dbReference>
<dbReference type="PROSITE" id="PS51208">
    <property type="entry name" value="AUTOTRANSPORTER"/>
    <property type="match status" value="1"/>
</dbReference>
<dbReference type="AlphaFoldDB" id="A0A2P7B171"/>
<keyword evidence="3" id="KW-1185">Reference proteome</keyword>
<dbReference type="EMBL" id="PGGN01000001">
    <property type="protein sequence ID" value="PSH60219.1"/>
    <property type="molecule type" value="Genomic_DNA"/>
</dbReference>
<dbReference type="OrthoDB" id="9804931at2"/>
<sequence>MAEAKSQRSSIRSLGRSLSLGVCFFAQPVLAQQIITSGQVESGIRSDPGPQSSPWNVGFALYVGGNATGAVIISDGGDAYLSHVEFIPPYLETKIGRYLGGIGSITVRGEGSSFEYGNYLLIGDAGTGSLVIERGARVFDSGPDRTGAAPATALGVEAGASGEVRVDGAGSLWEAGDRMSVGLRGTGSLAVVNGGRVSVDTVTIIGRSAGGNGTVTIQGAKSVFEPGRYLFVGLGGSGVLEVADGGSLHSLGRIDVGGGAGVPASNIAAGAGTGHVNIVGEGTAISAASEIVVGNSGTGTLNVGSGAAAESPFIRIGSDTGTGTINISDEGSAVSAASELIVGESGAGTLTATKGSRVTAPVIRIASTAGSTGVLNILGGALETNSISFGAGAGTFNLDLARSYTLSAEMSGSGTFNVLSGTTVQTGDSSAFTGTTNLRNGALIVNGVLGGVINVRQGLLGGTGTAGGVAIDNGGFLAPGNSVGTLRIGGDLTFNTGSIYQVETDAAGTGDRTLVAGNANLSGGQVDVIASAGLWRVQTPYTILSAAGGLSGTRFTGVSSNLQFLDPSLAYDMNNVVLTLRRNDIDFAALAKTPNQRSAARSLDDFVANTPALDDNTLIGNLLGLDQEMAPLTFARLPGEIHVSLKSVLLEDSRFIREAANNRLRAALDGVAAPAIPVMAYGPDGAEPPVAGDRLSVWGQGFGSWADWNTNEQVPGLERSLGGFLVGGDVEINHTARVGALAGYSRTSIDQASLEASADIDNFHLGVYGGASVGALHFRSGAMYTWHDVETDRSVPFTGTSEILTADYEGGTTQVFGELAYAIQLESAALEPFVNLSYADLHLDSFTETGGSAALAGTASDDDVTSAVLGLRVSTQLPLGAADVTLRGMAGWRHAFGDVTPSSQLAFAGMDDFGISGLPISRNAALLEFGLDMALAPATTFGLSYQGEIASDVQDHGFRADLTVRF</sequence>
<dbReference type="Pfam" id="PF03797">
    <property type="entry name" value="Autotransporter"/>
    <property type="match status" value="1"/>
</dbReference>
<dbReference type="SUPFAM" id="SSF103515">
    <property type="entry name" value="Autotransporter"/>
    <property type="match status" value="1"/>
</dbReference>
<dbReference type="InterPro" id="IPR006315">
    <property type="entry name" value="OM_autotransptr_brl_dom"/>
</dbReference>
<dbReference type="InterPro" id="IPR036709">
    <property type="entry name" value="Autotransporte_beta_dom_sf"/>
</dbReference>
<dbReference type="NCBIfam" id="TIGR04393">
    <property type="entry name" value="rpt_T5SS_PEPC"/>
    <property type="match status" value="4"/>
</dbReference>
<dbReference type="SMART" id="SM00869">
    <property type="entry name" value="Autotransporter"/>
    <property type="match status" value="1"/>
</dbReference>
<organism evidence="2 3">
    <name type="scientific">Phyllobacterium endophyticum</name>
    <dbReference type="NCBI Taxonomy" id="1149773"/>
    <lineage>
        <taxon>Bacteria</taxon>
        <taxon>Pseudomonadati</taxon>
        <taxon>Pseudomonadota</taxon>
        <taxon>Alphaproteobacteria</taxon>
        <taxon>Hyphomicrobiales</taxon>
        <taxon>Phyllobacteriaceae</taxon>
        <taxon>Phyllobacterium</taxon>
    </lineage>
</organism>
<name>A0A2P7B171_9HYPH</name>
<comment type="caution">
    <text evidence="2">The sequence shown here is derived from an EMBL/GenBank/DDBJ whole genome shotgun (WGS) entry which is preliminary data.</text>
</comment>
<evidence type="ECO:0000313" key="3">
    <source>
        <dbReference type="Proteomes" id="UP000241158"/>
    </source>
</evidence>
<dbReference type="RefSeq" id="WP_106715535.1">
    <property type="nucleotide sequence ID" value="NZ_JACHXT010000004.1"/>
</dbReference>
<dbReference type="SUPFAM" id="SSF51126">
    <property type="entry name" value="Pectin lyase-like"/>
    <property type="match status" value="1"/>
</dbReference>
<accession>A0A2P7B171</accession>
<feature type="domain" description="Autotransporter" evidence="1">
    <location>
        <begin position="690"/>
        <end position="966"/>
    </location>
</feature>
<dbReference type="Proteomes" id="UP000241158">
    <property type="component" value="Unassembled WGS sequence"/>
</dbReference>
<dbReference type="GO" id="GO:0019867">
    <property type="term" value="C:outer membrane"/>
    <property type="evidence" value="ECO:0007669"/>
    <property type="project" value="InterPro"/>
</dbReference>
<dbReference type="NCBIfam" id="TIGR01414">
    <property type="entry name" value="autotrans_barl"/>
    <property type="match status" value="1"/>
</dbReference>
<evidence type="ECO:0000259" key="1">
    <source>
        <dbReference type="PROSITE" id="PS51208"/>
    </source>
</evidence>
<dbReference type="InterPro" id="IPR011050">
    <property type="entry name" value="Pectin_lyase_fold/virulence"/>
</dbReference>
<protein>
    <recommendedName>
        <fullName evidence="1">Autotransporter domain-containing protein</fullName>
    </recommendedName>
</protein>
<dbReference type="InterPro" id="IPR030895">
    <property type="entry name" value="T5SS_PEPC_rpt"/>
</dbReference>
<evidence type="ECO:0000313" key="2">
    <source>
        <dbReference type="EMBL" id="PSH60219.1"/>
    </source>
</evidence>